<protein>
    <recommendedName>
        <fullName evidence="1">Fibronectin type-III domain-containing protein</fullName>
    </recommendedName>
</protein>
<evidence type="ECO:0000313" key="3">
    <source>
        <dbReference type="Proteomes" id="UP000694546"/>
    </source>
</evidence>
<keyword evidence="3" id="KW-1185">Reference proteome</keyword>
<accession>A0A8C5C7E1</accession>
<dbReference type="SMART" id="SM00060">
    <property type="entry name" value="FN3"/>
    <property type="match status" value="7"/>
</dbReference>
<feature type="domain" description="Fibronectin type-III" evidence="1">
    <location>
        <begin position="511"/>
        <end position="598"/>
    </location>
</feature>
<dbReference type="GeneTree" id="ENSGT00940000157064"/>
<name>A0A8C5C7E1_GADMO</name>
<feature type="domain" description="Fibronectin type-III" evidence="1">
    <location>
        <begin position="248"/>
        <end position="335"/>
    </location>
</feature>
<dbReference type="PANTHER" id="PTHR47135">
    <property type="entry name" value="FIBRONECTIN TYPE III DOMAIN-CONTAINING PROTEIN 7"/>
    <property type="match status" value="1"/>
</dbReference>
<dbReference type="SUPFAM" id="SSF49265">
    <property type="entry name" value="Fibronectin type III"/>
    <property type="match status" value="7"/>
</dbReference>
<dbReference type="Ensembl" id="ENSGMOT00000034223.1">
    <property type="protein sequence ID" value="ENSGMOP00000054324.1"/>
    <property type="gene ID" value="ENSGMOG00000029375.1"/>
</dbReference>
<dbReference type="AlphaFoldDB" id="A0A8C5C7E1"/>
<reference evidence="2" key="2">
    <citation type="submission" date="2025-09" db="UniProtKB">
        <authorList>
            <consortium name="Ensembl"/>
        </authorList>
    </citation>
    <scope>IDENTIFICATION</scope>
</reference>
<dbReference type="OMA" id="EPCVPMN"/>
<dbReference type="Proteomes" id="UP000694546">
    <property type="component" value="Chromosome 12"/>
</dbReference>
<dbReference type="InterPro" id="IPR036116">
    <property type="entry name" value="FN3_sf"/>
</dbReference>
<proteinExistence type="predicted"/>
<dbReference type="Pfam" id="PF00041">
    <property type="entry name" value="fn3"/>
    <property type="match status" value="1"/>
</dbReference>
<reference evidence="2" key="1">
    <citation type="submission" date="2025-08" db="UniProtKB">
        <authorList>
            <consortium name="Ensembl"/>
        </authorList>
    </citation>
    <scope>IDENTIFICATION</scope>
</reference>
<feature type="domain" description="Fibronectin type-III" evidence="1">
    <location>
        <begin position="421"/>
        <end position="510"/>
    </location>
</feature>
<dbReference type="InterPro" id="IPR013783">
    <property type="entry name" value="Ig-like_fold"/>
</dbReference>
<dbReference type="PROSITE" id="PS50853">
    <property type="entry name" value="FN3"/>
    <property type="match status" value="4"/>
</dbReference>
<organism evidence="2 3">
    <name type="scientific">Gadus morhua</name>
    <name type="common">Atlantic cod</name>
    <dbReference type="NCBI Taxonomy" id="8049"/>
    <lineage>
        <taxon>Eukaryota</taxon>
        <taxon>Metazoa</taxon>
        <taxon>Chordata</taxon>
        <taxon>Craniata</taxon>
        <taxon>Vertebrata</taxon>
        <taxon>Euteleostomi</taxon>
        <taxon>Actinopterygii</taxon>
        <taxon>Neopterygii</taxon>
        <taxon>Teleostei</taxon>
        <taxon>Neoteleostei</taxon>
        <taxon>Acanthomorphata</taxon>
        <taxon>Zeiogadaria</taxon>
        <taxon>Gadariae</taxon>
        <taxon>Gadiformes</taxon>
        <taxon>Gadoidei</taxon>
        <taxon>Gadidae</taxon>
        <taxon>Gadus</taxon>
    </lineage>
</organism>
<dbReference type="Gene3D" id="2.60.40.10">
    <property type="entry name" value="Immunoglobulins"/>
    <property type="match status" value="4"/>
</dbReference>
<sequence length="881" mass="91134">MGLLTWRAGVGATGYVATATGDNGHVSSCSSNGTSCSVWLECGQGYTAAVLSSTSDCNSSTAATVDFTSAPCLPTNIEAVLDCSSNSFTLRWDARAGSSVSYMAVAIGTDGSRLGCHTSSTECPVTGLSCGVSYGITVIPSTANCGSIDSADYHIQSAPCPPQSASVVLECSTNVATVSWSGTGPAQDQVVTAVDTRGNVALCSTPGTNCTFGQLSCGETYALTVVGHSPTCQSNTSAALSLHSAPCVPTHPAVTLDCNTNIAVVTWDSARGAVSYTVSARGGLGHNSACPNADTTCAFSDLLCGQDYSLTVVAHNPDHCHSAPSENTTTTTVPCRQSGLSASLQCSTNTAVVSWTPAVGILTYNSSAEAIDVTDTRSCATSGPGCNISSLLCGERYRVVVSGQGRTCPSPAVDWRQITTAPCEPTLLSVVSSCDSDSIAVSWRPSQGSDNYRVVAEAPDGSTLNCTTGATDCRIAGLRCGQRYSVYVVGVNAGCPGERSHATTLQTAPCVPRSVVTELDCRAGSLNVTWQRSSDARGYVATVTRVRTGHPTSCNTTETHCLAAGLECGADYNVTVLAYDHACSSAASPVQLVATAPCPPLLFDTPVDCGTNVVSVSWNGSAAGTLYTATALGSDGQRHNCTGRTGCSLSTLGCATEYNVSITPARGACMGSQSPTQLVRTAPCVPRLRDVEMDCLSESAWVKWEDPVRNLGQNYTVTSTDQLGQVERFECSDTLGLVWCAVPNMTCGRHLNFTLTASDQQCPSGPSNMIMTETAPCPPLHVRAAVGCENRTASVSWRPSPDALTYTATLEHADGQTTCCTTAGTGCDIAELPCGNMFVLLVTAEGRTCNSSQSPGSIIRTGKEPPLLMHYGRSLLTAVSL</sequence>
<dbReference type="PANTHER" id="PTHR47135:SF3">
    <property type="entry name" value="FIBRONECTIN TYPE-III DOMAIN-CONTAINING PROTEIN"/>
    <property type="match status" value="1"/>
</dbReference>
<feature type="domain" description="Fibronectin type-III" evidence="1">
    <location>
        <begin position="73"/>
        <end position="160"/>
    </location>
</feature>
<evidence type="ECO:0000259" key="1">
    <source>
        <dbReference type="PROSITE" id="PS50853"/>
    </source>
</evidence>
<dbReference type="InterPro" id="IPR003961">
    <property type="entry name" value="FN3_dom"/>
</dbReference>
<evidence type="ECO:0000313" key="2">
    <source>
        <dbReference type="Ensembl" id="ENSGMOP00000054324.1"/>
    </source>
</evidence>
<dbReference type="CDD" id="cd00063">
    <property type="entry name" value="FN3"/>
    <property type="match status" value="2"/>
</dbReference>